<reference evidence="3" key="2">
    <citation type="submission" date="2015-03" db="EMBL/GenBank/DDBJ databases">
        <authorList>
            <consortium name="Pathogen Informatics"/>
            <person name="Murphy D."/>
        </authorList>
    </citation>
    <scope>NUCLEOTIDE SEQUENCE</scope>
    <source>
        <strain evidence="3">N09902308</strain>
    </source>
</reference>
<evidence type="ECO:0000313" key="1">
    <source>
        <dbReference type="EMBL" id="CFE50109.1"/>
    </source>
</evidence>
<dbReference type="EMBL" id="CSBK01000785">
    <property type="protein sequence ID" value="COX90981.1"/>
    <property type="molecule type" value="Genomic_DNA"/>
</dbReference>
<dbReference type="Proteomes" id="UP000048289">
    <property type="component" value="Unassembled WGS sequence"/>
</dbReference>
<accession>A0A655AS78</accession>
<evidence type="ECO:0000313" key="4">
    <source>
        <dbReference type="Proteomes" id="UP000039021"/>
    </source>
</evidence>
<name>A0A655AS78_MYCTX</name>
<organism evidence="2 6">
    <name type="scientific">Mycobacterium tuberculosis</name>
    <dbReference type="NCBI Taxonomy" id="1773"/>
    <lineage>
        <taxon>Bacteria</taxon>
        <taxon>Bacillati</taxon>
        <taxon>Actinomycetota</taxon>
        <taxon>Actinomycetes</taxon>
        <taxon>Mycobacteriales</taxon>
        <taxon>Mycobacteriaceae</taxon>
        <taxon>Mycobacterium</taxon>
        <taxon>Mycobacterium tuberculosis complex</taxon>
    </lineage>
</organism>
<gene>
    <name evidence="1" type="ORF">ERS007681_04727</name>
    <name evidence="3" type="ORF">ERS007739_01875</name>
    <name evidence="2" type="ORF">ERS027659_04586</name>
</gene>
<evidence type="ECO:0000313" key="5">
    <source>
        <dbReference type="Proteomes" id="UP000048289"/>
    </source>
</evidence>
<protein>
    <submittedName>
        <fullName evidence="2">Uncharacterized protein</fullName>
    </submittedName>
</protein>
<dbReference type="EMBL" id="CNFT01001730">
    <property type="protein sequence ID" value="CKT56605.1"/>
    <property type="molecule type" value="Genomic_DNA"/>
</dbReference>
<dbReference type="Proteomes" id="UP000039021">
    <property type="component" value="Unassembled WGS sequence"/>
</dbReference>
<evidence type="ECO:0000313" key="6">
    <source>
        <dbReference type="Proteomes" id="UP000050164"/>
    </source>
</evidence>
<reference evidence="4 5" key="1">
    <citation type="submission" date="2015-03" db="EMBL/GenBank/DDBJ databases">
        <authorList>
            <consortium name="Pathogen Informatics"/>
        </authorList>
    </citation>
    <scope>NUCLEOTIDE SEQUENCE [LARGE SCALE GENOMIC DNA]</scope>
    <source>
        <strain evidence="2 6">Bir 185</strain>
        <strain evidence="1 5">G09901357</strain>
        <strain evidence="4">N09902308</strain>
    </source>
</reference>
<dbReference type="EMBL" id="CFOE01001348">
    <property type="protein sequence ID" value="CFE50109.1"/>
    <property type="molecule type" value="Genomic_DNA"/>
</dbReference>
<dbReference type="Proteomes" id="UP000050164">
    <property type="component" value="Unassembled WGS sequence"/>
</dbReference>
<evidence type="ECO:0000313" key="2">
    <source>
        <dbReference type="EMBL" id="CKT56605.1"/>
    </source>
</evidence>
<proteinExistence type="predicted"/>
<evidence type="ECO:0000313" key="3">
    <source>
        <dbReference type="EMBL" id="COX90981.1"/>
    </source>
</evidence>
<sequence length="48" mass="5151">MRSIGITAPSCKTGPPVYGGDSWMVREATRLGLRIDAVAVAGTWYLLL</sequence>
<dbReference type="AlphaFoldDB" id="A0A655AS78"/>